<dbReference type="GO" id="GO:0032993">
    <property type="term" value="C:protein-DNA complex"/>
    <property type="evidence" value="ECO:0007669"/>
    <property type="project" value="TreeGrafter"/>
</dbReference>
<dbReference type="CDD" id="cd08414">
    <property type="entry name" value="PBP2_LTTR_aromatics_like"/>
    <property type="match status" value="1"/>
</dbReference>
<dbReference type="PANTHER" id="PTHR30346:SF17">
    <property type="entry name" value="LYSR FAMILY TRANSCRIPTIONAL REGULATOR"/>
    <property type="match status" value="1"/>
</dbReference>
<comment type="caution">
    <text evidence="7">The sequence shown here is derived from an EMBL/GenBank/DDBJ whole genome shotgun (WGS) entry which is preliminary data.</text>
</comment>
<feature type="domain" description="HTH lysR-type" evidence="5">
    <location>
        <begin position="2"/>
        <end position="60"/>
    </location>
</feature>
<dbReference type="InterPro" id="IPR005119">
    <property type="entry name" value="LysR_subst-bd"/>
</dbReference>
<dbReference type="PANTHER" id="PTHR30346">
    <property type="entry name" value="TRANSCRIPTIONAL DUAL REGULATOR HCAR-RELATED"/>
    <property type="match status" value="1"/>
</dbReference>
<dbReference type="InterPro" id="IPR000847">
    <property type="entry name" value="LysR_HTH_N"/>
</dbReference>
<keyword evidence="4" id="KW-0804">Transcription</keyword>
<dbReference type="EMBL" id="JACHXV010000003">
    <property type="protein sequence ID" value="MBB3173214.1"/>
    <property type="molecule type" value="Genomic_DNA"/>
</dbReference>
<protein>
    <submittedName>
        <fullName evidence="6">DNA-binding transcriptional LysR family regulator</fullName>
    </submittedName>
    <submittedName>
        <fullName evidence="7">LysR family transcriptional regulator</fullName>
    </submittedName>
</protein>
<keyword evidence="8" id="KW-1185">Reference proteome</keyword>
<gene>
    <name evidence="6" type="ORF">FHR90_001032</name>
    <name evidence="7" type="ORF">HUK83_05930</name>
</gene>
<dbReference type="RefSeq" id="WP_176622933.1">
    <property type="nucleotide sequence ID" value="NZ_JABXXQ010000077.1"/>
</dbReference>
<accession>A0A850NJS5</accession>
<reference evidence="6 8" key="2">
    <citation type="submission" date="2020-08" db="EMBL/GenBank/DDBJ databases">
        <title>Genomic Encyclopedia of Type Strains, Phase III (KMG-III): the genomes of soil and plant-associated and newly described type strains.</title>
        <authorList>
            <person name="Whitman W."/>
        </authorList>
    </citation>
    <scope>NUCLEOTIDE SEQUENCE [LARGE SCALE GENOMIC DNA]</scope>
    <source>
        <strain evidence="6 8">CECT 8088</strain>
    </source>
</reference>
<dbReference type="EMBL" id="JABXXQ010000077">
    <property type="protein sequence ID" value="NVN29873.1"/>
    <property type="molecule type" value="Genomic_DNA"/>
</dbReference>
<dbReference type="PROSITE" id="PS50931">
    <property type="entry name" value="HTH_LYSR"/>
    <property type="match status" value="1"/>
</dbReference>
<dbReference type="Proteomes" id="UP000565205">
    <property type="component" value="Unassembled WGS sequence"/>
</dbReference>
<dbReference type="Proteomes" id="UP000557688">
    <property type="component" value="Unassembled WGS sequence"/>
</dbReference>
<dbReference type="GO" id="GO:0003677">
    <property type="term" value="F:DNA binding"/>
    <property type="evidence" value="ECO:0007669"/>
    <property type="project" value="UniProtKB-KW"/>
</dbReference>
<dbReference type="PRINTS" id="PR00039">
    <property type="entry name" value="HTHLYSR"/>
</dbReference>
<evidence type="ECO:0000313" key="9">
    <source>
        <dbReference type="Proteomes" id="UP000565205"/>
    </source>
</evidence>
<dbReference type="AlphaFoldDB" id="A0A850NJS5"/>
<dbReference type="SUPFAM" id="SSF53850">
    <property type="entry name" value="Periplasmic binding protein-like II"/>
    <property type="match status" value="1"/>
</dbReference>
<reference evidence="7 9" key="1">
    <citation type="submission" date="2020-06" db="EMBL/GenBank/DDBJ databases">
        <title>Description of novel acetic acid bacteria.</title>
        <authorList>
            <person name="Sombolestani A."/>
        </authorList>
    </citation>
    <scope>NUCLEOTIDE SEQUENCE [LARGE SCALE GENOMIC DNA]</scope>
    <source>
        <strain evidence="7 9">LMG 26838</strain>
    </source>
</reference>
<evidence type="ECO:0000313" key="8">
    <source>
        <dbReference type="Proteomes" id="UP000557688"/>
    </source>
</evidence>
<evidence type="ECO:0000256" key="3">
    <source>
        <dbReference type="ARBA" id="ARBA00023125"/>
    </source>
</evidence>
<keyword evidence="2" id="KW-0805">Transcription regulation</keyword>
<evidence type="ECO:0000313" key="7">
    <source>
        <dbReference type="EMBL" id="NVN29873.1"/>
    </source>
</evidence>
<dbReference type="FunFam" id="1.10.10.10:FF:000001">
    <property type="entry name" value="LysR family transcriptional regulator"/>
    <property type="match status" value="1"/>
</dbReference>
<evidence type="ECO:0000259" key="5">
    <source>
        <dbReference type="PROSITE" id="PS50931"/>
    </source>
</evidence>
<evidence type="ECO:0000313" key="6">
    <source>
        <dbReference type="EMBL" id="MBB3173214.1"/>
    </source>
</evidence>
<sequence>MIDYRQLRCFLTTAEELHFAGAADRLHLAQSALSLHIRHLEERLGARLFHRSKRSAVTLTEAGRLFLPEAVAALRQIERAEQVGRAAGRGESGRVTLGYVGSAVTSGLLAELLRRFRHHHPAVRMEVIALDTPTQIEALGEGRIDIALIRPRPQYGAGNTGFVIQREPIRIALAVDHPLAATPRLRAADLAQEVFLIPHFHETAGFSDKLHALAEIGRFEVRPTDQVGDFLAAISLAAAGYGVVLGPRSLSSLRVDNIVFREIEDFDAEIELALAHRSRGMSPCVAQFVDSARTFLAASAQP</sequence>
<dbReference type="GO" id="GO:0003700">
    <property type="term" value="F:DNA-binding transcription factor activity"/>
    <property type="evidence" value="ECO:0007669"/>
    <property type="project" value="InterPro"/>
</dbReference>
<proteinExistence type="inferred from homology"/>
<dbReference type="Pfam" id="PF00126">
    <property type="entry name" value="HTH_1"/>
    <property type="match status" value="1"/>
</dbReference>
<dbReference type="Gene3D" id="1.10.10.10">
    <property type="entry name" value="Winged helix-like DNA-binding domain superfamily/Winged helix DNA-binding domain"/>
    <property type="match status" value="1"/>
</dbReference>
<evidence type="ECO:0000256" key="2">
    <source>
        <dbReference type="ARBA" id="ARBA00023015"/>
    </source>
</evidence>
<name>A0A850NJS5_9PROT</name>
<dbReference type="InterPro" id="IPR036390">
    <property type="entry name" value="WH_DNA-bd_sf"/>
</dbReference>
<dbReference type="SUPFAM" id="SSF46785">
    <property type="entry name" value="Winged helix' DNA-binding domain"/>
    <property type="match status" value="1"/>
</dbReference>
<evidence type="ECO:0000256" key="4">
    <source>
        <dbReference type="ARBA" id="ARBA00023163"/>
    </source>
</evidence>
<comment type="similarity">
    <text evidence="1">Belongs to the LysR transcriptional regulatory family.</text>
</comment>
<evidence type="ECO:0000256" key="1">
    <source>
        <dbReference type="ARBA" id="ARBA00009437"/>
    </source>
</evidence>
<organism evidence="7 9">
    <name type="scientific">Endobacter medicaginis</name>
    <dbReference type="NCBI Taxonomy" id="1181271"/>
    <lineage>
        <taxon>Bacteria</taxon>
        <taxon>Pseudomonadati</taxon>
        <taxon>Pseudomonadota</taxon>
        <taxon>Alphaproteobacteria</taxon>
        <taxon>Acetobacterales</taxon>
        <taxon>Acetobacteraceae</taxon>
        <taxon>Endobacter</taxon>
    </lineage>
</organism>
<dbReference type="Gene3D" id="3.40.190.10">
    <property type="entry name" value="Periplasmic binding protein-like II"/>
    <property type="match status" value="2"/>
</dbReference>
<dbReference type="Pfam" id="PF03466">
    <property type="entry name" value="LysR_substrate"/>
    <property type="match status" value="1"/>
</dbReference>
<keyword evidence="3 6" id="KW-0238">DNA-binding</keyword>
<dbReference type="InterPro" id="IPR036388">
    <property type="entry name" value="WH-like_DNA-bd_sf"/>
</dbReference>